<evidence type="ECO:0000313" key="1">
    <source>
        <dbReference type="EMBL" id="PXF60814.1"/>
    </source>
</evidence>
<accession>A0AC61L3L3</accession>
<dbReference type="Proteomes" id="UP000248329">
    <property type="component" value="Unassembled WGS sequence"/>
</dbReference>
<protein>
    <submittedName>
        <fullName evidence="1">Transposase</fullName>
    </submittedName>
</protein>
<feature type="non-terminal residue" evidence="1">
    <location>
        <position position="209"/>
    </location>
</feature>
<reference evidence="1" key="1">
    <citation type="submission" date="2018-01" db="EMBL/GenBank/DDBJ databases">
        <authorList>
            <person name="Krukenberg V."/>
        </authorList>
    </citation>
    <scope>NUCLEOTIDE SEQUENCE</scope>
    <source>
        <strain evidence="1">E20ANME2</strain>
    </source>
</reference>
<name>A0AC61L3L3_9EURY</name>
<organism evidence="1 2">
    <name type="scientific">Candidatus Methanogaster sp</name>
    <dbReference type="NCBI Taxonomy" id="3386292"/>
    <lineage>
        <taxon>Archaea</taxon>
        <taxon>Methanobacteriati</taxon>
        <taxon>Methanobacteriota</taxon>
        <taxon>Stenosarchaea group</taxon>
        <taxon>Methanomicrobia</taxon>
        <taxon>Methanosarcinales</taxon>
        <taxon>ANME-2 cluster</taxon>
        <taxon>Candidatus Methanogasteraceae</taxon>
        <taxon>Candidatus Methanogaster</taxon>
    </lineage>
</organism>
<proteinExistence type="predicted"/>
<dbReference type="EMBL" id="PQXF01000011">
    <property type="protein sequence ID" value="PXF60814.1"/>
    <property type="molecule type" value="Genomic_DNA"/>
</dbReference>
<sequence length="209" mass="23949">MATRIPKKRCPNSGEDIRSIVGPKSQTDPNFQTSLMYTRITAKAVRQALIDEKGYIDDELPCENTIRNICYRLGYQMKRIQKTKPLKKIPETNAIFENVNKVNHQSDEDPETLRISIDAKAKVNIGEFSRGGKSREEEPEEALDHDMNPDIKMVPFGIFEPTTDHLSIVFSTSVETSDFVVDCLELWWEENKERHADIRKLVINLDNGP</sequence>
<gene>
    <name evidence="1" type="ORF">C4B59_07445</name>
</gene>
<comment type="caution">
    <text evidence="1">The sequence shown here is derived from an EMBL/GenBank/DDBJ whole genome shotgun (WGS) entry which is preliminary data.</text>
</comment>
<evidence type="ECO:0000313" key="2">
    <source>
        <dbReference type="Proteomes" id="UP000248329"/>
    </source>
</evidence>